<proteinExistence type="predicted"/>
<evidence type="ECO:0000313" key="3">
    <source>
        <dbReference type="Proteomes" id="UP001329151"/>
    </source>
</evidence>
<dbReference type="EMBL" id="AP028947">
    <property type="protein sequence ID" value="BET26126.1"/>
    <property type="molecule type" value="Genomic_DNA"/>
</dbReference>
<dbReference type="InterPro" id="IPR035901">
    <property type="entry name" value="GIY-YIG_endonuc_sf"/>
</dbReference>
<gene>
    <name evidence="2" type="ORF">RGQ30_16270</name>
</gene>
<evidence type="ECO:0000259" key="1">
    <source>
        <dbReference type="PROSITE" id="PS50164"/>
    </source>
</evidence>
<organism evidence="2 3">
    <name type="scientific">Limnobacter thiooxidans</name>
    <dbReference type="NCBI Taxonomy" id="131080"/>
    <lineage>
        <taxon>Bacteria</taxon>
        <taxon>Pseudomonadati</taxon>
        <taxon>Pseudomonadota</taxon>
        <taxon>Betaproteobacteria</taxon>
        <taxon>Burkholderiales</taxon>
        <taxon>Burkholderiaceae</taxon>
        <taxon>Limnobacter</taxon>
    </lineage>
</organism>
<evidence type="ECO:0000313" key="2">
    <source>
        <dbReference type="EMBL" id="BET26126.1"/>
    </source>
</evidence>
<sequence length="149" mass="17839">MYFTYIDLSIFNPIGVEEELSMNKDNGLPNSNSKQEKYWLYILSNSKPNGPLYLGDTLCLYTRMNEHHAGVRRDYAHYHRLDRLVYFEVWNDYDKFVARLRRVRNWPRDMRLLLIESLNPEWVDLLPQFVAEHTGKNNDQNIKQQEKAA</sequence>
<reference evidence="2 3" key="1">
    <citation type="submission" date="2023-10" db="EMBL/GenBank/DDBJ databases">
        <title>Complete Genome Sequence of Limnobacter thiooxidans CS-K2T, Isolated from freshwater lake sediments in Bavaria, Germany.</title>
        <authorList>
            <person name="Naruki M."/>
            <person name="Watanabe A."/>
            <person name="Warashina T."/>
            <person name="Morita T."/>
            <person name="Arakawa K."/>
        </authorList>
    </citation>
    <scope>NUCLEOTIDE SEQUENCE [LARGE SCALE GENOMIC DNA]</scope>
    <source>
        <strain evidence="2 3">CS-K2</strain>
    </source>
</reference>
<keyword evidence="3" id="KW-1185">Reference proteome</keyword>
<name>A0AA86MDN5_9BURK</name>
<feature type="domain" description="GIY-YIG" evidence="1">
    <location>
        <begin position="36"/>
        <end position="116"/>
    </location>
</feature>
<dbReference type="KEGG" id="lto:RGQ30_16270"/>
<dbReference type="PROSITE" id="PS50164">
    <property type="entry name" value="GIY_YIG"/>
    <property type="match status" value="1"/>
</dbReference>
<dbReference type="Pfam" id="PF01541">
    <property type="entry name" value="GIY-YIG"/>
    <property type="match status" value="1"/>
</dbReference>
<dbReference type="Proteomes" id="UP001329151">
    <property type="component" value="Chromosome"/>
</dbReference>
<dbReference type="SUPFAM" id="SSF82771">
    <property type="entry name" value="GIY-YIG endonuclease"/>
    <property type="match status" value="1"/>
</dbReference>
<dbReference type="Gene3D" id="3.40.1440.10">
    <property type="entry name" value="GIY-YIG endonuclease"/>
    <property type="match status" value="1"/>
</dbReference>
<protein>
    <recommendedName>
        <fullName evidence="1">GIY-YIG domain-containing protein</fullName>
    </recommendedName>
</protein>
<dbReference type="AlphaFoldDB" id="A0AA86MDN5"/>
<dbReference type="InterPro" id="IPR000305">
    <property type="entry name" value="GIY-YIG_endonuc"/>
</dbReference>
<accession>A0AA86MDN5</accession>